<accession>A0ABP9IHF5</accession>
<evidence type="ECO:0000256" key="1">
    <source>
        <dbReference type="SAM" id="Phobius"/>
    </source>
</evidence>
<feature type="transmembrane region" description="Helical" evidence="1">
    <location>
        <begin position="252"/>
        <end position="274"/>
    </location>
</feature>
<name>A0ABP9IHF5_9ACTN</name>
<feature type="transmembrane region" description="Helical" evidence="1">
    <location>
        <begin position="286"/>
        <end position="308"/>
    </location>
</feature>
<evidence type="ECO:0000313" key="3">
    <source>
        <dbReference type="Proteomes" id="UP001500466"/>
    </source>
</evidence>
<dbReference type="EMBL" id="BAABHS010000078">
    <property type="protein sequence ID" value="GAA4998094.1"/>
    <property type="molecule type" value="Genomic_DNA"/>
</dbReference>
<organism evidence="2 3">
    <name type="scientific">Yinghuangia aomiensis</name>
    <dbReference type="NCBI Taxonomy" id="676205"/>
    <lineage>
        <taxon>Bacteria</taxon>
        <taxon>Bacillati</taxon>
        <taxon>Actinomycetota</taxon>
        <taxon>Actinomycetes</taxon>
        <taxon>Kitasatosporales</taxon>
        <taxon>Streptomycetaceae</taxon>
        <taxon>Yinghuangia</taxon>
    </lineage>
</organism>
<gene>
    <name evidence="2" type="ORF">GCM10023205_84880</name>
</gene>
<evidence type="ECO:0000313" key="2">
    <source>
        <dbReference type="EMBL" id="GAA4998094.1"/>
    </source>
</evidence>
<reference evidence="3" key="1">
    <citation type="journal article" date="2019" name="Int. J. Syst. Evol. Microbiol.">
        <title>The Global Catalogue of Microorganisms (GCM) 10K type strain sequencing project: providing services to taxonomists for standard genome sequencing and annotation.</title>
        <authorList>
            <consortium name="The Broad Institute Genomics Platform"/>
            <consortium name="The Broad Institute Genome Sequencing Center for Infectious Disease"/>
            <person name="Wu L."/>
            <person name="Ma J."/>
        </authorList>
    </citation>
    <scope>NUCLEOTIDE SEQUENCE [LARGE SCALE GENOMIC DNA]</scope>
    <source>
        <strain evidence="3">JCM 17986</strain>
    </source>
</reference>
<keyword evidence="1" id="KW-0472">Membrane</keyword>
<keyword evidence="3" id="KW-1185">Reference proteome</keyword>
<dbReference type="Proteomes" id="UP001500466">
    <property type="component" value="Unassembled WGS sequence"/>
</dbReference>
<keyword evidence="1" id="KW-0812">Transmembrane</keyword>
<keyword evidence="1" id="KW-1133">Transmembrane helix</keyword>
<proteinExistence type="predicted"/>
<comment type="caution">
    <text evidence="2">The sequence shown here is derived from an EMBL/GenBank/DDBJ whole genome shotgun (WGS) entry which is preliminary data.</text>
</comment>
<sequence>MGAVSRIGRWIGRILTALVITVFAIAVGLSTAAPAVASVQSSAATARPGLWPTDDRDDPDCRHFHDTIYIPRDTQGYAFNFYCRDGYHHGIYRHDDGPKVCGKDKGVFKDITPLKDWANKHASATGTVDFGQLCEEPCDTMTKSAKDDTHFDLTFAQCAQIRHLSIGESPCQQWKKLVESLVGQDNGDKADGVKVQPWQDTDVENVSFCDSDNPIFQKAYRVPVWDDPKTYDRYDFTAPDSVSQYIDPIVGIATWIGISAGVIGVLVCAGRMAFAHRTGGEEPLTGMFWVLGACVMIGSASGIVRMVLG</sequence>
<protein>
    <submittedName>
        <fullName evidence="2">Uncharacterized protein</fullName>
    </submittedName>
</protein>